<dbReference type="AlphaFoldDB" id="A0AAV3Y196"/>
<accession>A0AAV3Y196</accession>
<name>A0AAV3Y196_9GAST</name>
<protein>
    <submittedName>
        <fullName evidence="2">Uncharacterized protein</fullName>
    </submittedName>
</protein>
<keyword evidence="3" id="KW-1185">Reference proteome</keyword>
<dbReference type="Proteomes" id="UP000735302">
    <property type="component" value="Unassembled WGS sequence"/>
</dbReference>
<feature type="compositionally biased region" description="Basic and acidic residues" evidence="1">
    <location>
        <begin position="63"/>
        <end position="73"/>
    </location>
</feature>
<evidence type="ECO:0000256" key="1">
    <source>
        <dbReference type="SAM" id="MobiDB-lite"/>
    </source>
</evidence>
<comment type="caution">
    <text evidence="2">The sequence shown here is derived from an EMBL/GenBank/DDBJ whole genome shotgun (WGS) entry which is preliminary data.</text>
</comment>
<evidence type="ECO:0000313" key="3">
    <source>
        <dbReference type="Proteomes" id="UP000735302"/>
    </source>
</evidence>
<sequence length="110" mass="11829">MKKSVTGLSDVRVNVLAHFVGVGLNLYDGGARLTGSKLSGEHLEPSIRKVVAYTVSIMISREQTKEMPADNQHKSSTGTWSSPAGPIKSLGLCERRAYEIVREGGEEVGT</sequence>
<reference evidence="2 3" key="1">
    <citation type="journal article" date="2021" name="Elife">
        <title>Chloroplast acquisition without the gene transfer in kleptoplastic sea slugs, Plakobranchus ocellatus.</title>
        <authorList>
            <person name="Maeda T."/>
            <person name="Takahashi S."/>
            <person name="Yoshida T."/>
            <person name="Shimamura S."/>
            <person name="Takaki Y."/>
            <person name="Nagai Y."/>
            <person name="Toyoda A."/>
            <person name="Suzuki Y."/>
            <person name="Arimoto A."/>
            <person name="Ishii H."/>
            <person name="Satoh N."/>
            <person name="Nishiyama T."/>
            <person name="Hasebe M."/>
            <person name="Maruyama T."/>
            <person name="Minagawa J."/>
            <person name="Obokata J."/>
            <person name="Shigenobu S."/>
        </authorList>
    </citation>
    <scope>NUCLEOTIDE SEQUENCE [LARGE SCALE GENOMIC DNA]</scope>
</reference>
<proteinExistence type="predicted"/>
<gene>
    <name evidence="2" type="ORF">PoB_000335500</name>
</gene>
<dbReference type="EMBL" id="BLXT01000427">
    <property type="protein sequence ID" value="GFN76849.1"/>
    <property type="molecule type" value="Genomic_DNA"/>
</dbReference>
<feature type="region of interest" description="Disordered" evidence="1">
    <location>
        <begin position="63"/>
        <end position="88"/>
    </location>
</feature>
<evidence type="ECO:0000313" key="2">
    <source>
        <dbReference type="EMBL" id="GFN76849.1"/>
    </source>
</evidence>
<organism evidence="2 3">
    <name type="scientific">Plakobranchus ocellatus</name>
    <dbReference type="NCBI Taxonomy" id="259542"/>
    <lineage>
        <taxon>Eukaryota</taxon>
        <taxon>Metazoa</taxon>
        <taxon>Spiralia</taxon>
        <taxon>Lophotrochozoa</taxon>
        <taxon>Mollusca</taxon>
        <taxon>Gastropoda</taxon>
        <taxon>Heterobranchia</taxon>
        <taxon>Euthyneura</taxon>
        <taxon>Panpulmonata</taxon>
        <taxon>Sacoglossa</taxon>
        <taxon>Placobranchoidea</taxon>
        <taxon>Plakobranchidae</taxon>
        <taxon>Plakobranchus</taxon>
    </lineage>
</organism>